<dbReference type="CDD" id="cd06261">
    <property type="entry name" value="TM_PBP2"/>
    <property type="match status" value="1"/>
</dbReference>
<gene>
    <name evidence="7" type="primary">pstA_1</name>
    <name evidence="7" type="ORF">KS4_08370</name>
</gene>
<dbReference type="EMBL" id="CP036425">
    <property type="protein sequence ID" value="QDU32801.1"/>
    <property type="molecule type" value="Genomic_DNA"/>
</dbReference>
<reference evidence="7 8" key="1">
    <citation type="submission" date="2019-02" db="EMBL/GenBank/DDBJ databases">
        <title>Deep-cultivation of Planctomycetes and their phenomic and genomic characterization uncovers novel biology.</title>
        <authorList>
            <person name="Wiegand S."/>
            <person name="Jogler M."/>
            <person name="Boedeker C."/>
            <person name="Pinto D."/>
            <person name="Vollmers J."/>
            <person name="Rivas-Marin E."/>
            <person name="Kohn T."/>
            <person name="Peeters S.H."/>
            <person name="Heuer A."/>
            <person name="Rast P."/>
            <person name="Oberbeckmann S."/>
            <person name="Bunk B."/>
            <person name="Jeske O."/>
            <person name="Meyerdierks A."/>
            <person name="Storesund J.E."/>
            <person name="Kallscheuer N."/>
            <person name="Luecker S."/>
            <person name="Lage O.M."/>
            <person name="Pohl T."/>
            <person name="Merkel B.J."/>
            <person name="Hornburger P."/>
            <person name="Mueller R.-W."/>
            <person name="Bruemmer F."/>
            <person name="Labrenz M."/>
            <person name="Spormann A.M."/>
            <person name="Op den Camp H."/>
            <person name="Overmann J."/>
            <person name="Amann R."/>
            <person name="Jetten M.S.M."/>
            <person name="Mascher T."/>
            <person name="Medema M.H."/>
            <person name="Devos D.P."/>
            <person name="Kaster A.-K."/>
            <person name="Ovreas L."/>
            <person name="Rohde M."/>
            <person name="Galperin M.Y."/>
            <person name="Jogler C."/>
        </authorList>
    </citation>
    <scope>NUCLEOTIDE SEQUENCE [LARGE SCALE GENOMIC DNA]</scope>
    <source>
        <strain evidence="7 8">KS4</strain>
    </source>
</reference>
<protein>
    <submittedName>
        <fullName evidence="7">Phosphate transport system permease protein PstA</fullName>
    </submittedName>
</protein>
<dbReference type="AlphaFoldDB" id="A0A517YRH9"/>
<dbReference type="GO" id="GO:0005886">
    <property type="term" value="C:plasma membrane"/>
    <property type="evidence" value="ECO:0007669"/>
    <property type="project" value="UniProtKB-SubCell"/>
</dbReference>
<feature type="transmembrane region" description="Helical" evidence="5">
    <location>
        <begin position="65"/>
        <end position="98"/>
    </location>
</feature>
<comment type="subcellular location">
    <subcellularLocation>
        <location evidence="1 5">Cell membrane</location>
        <topology evidence="1 5">Multi-pass membrane protein</topology>
    </subcellularLocation>
</comment>
<keyword evidence="2 5" id="KW-0812">Transmembrane</keyword>
<sequence>MQSLSDPALHKNGRFAKDKLFVVLCITAAALSIAMLFILLTSIGLQGKDFLTWDFLTNSPSRKPVKAGIFPAMMGTIFVCGVCAFTAIPIGVGTAILLEEFKPRNKYLRMLHGIIQLNITNLAGVPSIVYGILGMTAFALMFNFFKSDFYASFAGEIATIDNPAFELGTTDNWYYLRFPFGRSVLAGGLTLMLVILPIIIISAQEALRAVPGSLRHGALALGCTRWQTVWSTSLPAAIPGIMTGTILAMSRAIGEAAPLLIIASLYLRFTPGHLMDDFSAMPLQIFNWAGRPQADFHYVAASGIIVLLIILLSFNAIAITIRQLTHKPMS</sequence>
<comment type="similarity">
    <text evidence="5">Belongs to the binding-protein-dependent transport system permease family.</text>
</comment>
<dbReference type="Gene3D" id="1.10.3720.10">
    <property type="entry name" value="MetI-like"/>
    <property type="match status" value="1"/>
</dbReference>
<dbReference type="RefSeq" id="WP_200761547.1">
    <property type="nucleotide sequence ID" value="NZ_CP036425.1"/>
</dbReference>
<dbReference type="Pfam" id="PF00528">
    <property type="entry name" value="BPD_transp_1"/>
    <property type="match status" value="1"/>
</dbReference>
<feature type="transmembrane region" description="Helical" evidence="5">
    <location>
        <begin position="119"/>
        <end position="145"/>
    </location>
</feature>
<evidence type="ECO:0000256" key="2">
    <source>
        <dbReference type="ARBA" id="ARBA00022692"/>
    </source>
</evidence>
<evidence type="ECO:0000313" key="8">
    <source>
        <dbReference type="Proteomes" id="UP000317369"/>
    </source>
</evidence>
<organism evidence="7 8">
    <name type="scientific">Poriferisphaera corsica</name>
    <dbReference type="NCBI Taxonomy" id="2528020"/>
    <lineage>
        <taxon>Bacteria</taxon>
        <taxon>Pseudomonadati</taxon>
        <taxon>Planctomycetota</taxon>
        <taxon>Phycisphaerae</taxon>
        <taxon>Phycisphaerales</taxon>
        <taxon>Phycisphaeraceae</taxon>
        <taxon>Poriferisphaera</taxon>
    </lineage>
</organism>
<dbReference type="PROSITE" id="PS50928">
    <property type="entry name" value="ABC_TM1"/>
    <property type="match status" value="1"/>
</dbReference>
<keyword evidence="5" id="KW-0813">Transport</keyword>
<feature type="domain" description="ABC transmembrane type-1" evidence="6">
    <location>
        <begin position="73"/>
        <end position="317"/>
    </location>
</feature>
<evidence type="ECO:0000256" key="3">
    <source>
        <dbReference type="ARBA" id="ARBA00022989"/>
    </source>
</evidence>
<feature type="transmembrane region" description="Helical" evidence="5">
    <location>
        <begin position="296"/>
        <end position="321"/>
    </location>
</feature>
<dbReference type="InterPro" id="IPR035906">
    <property type="entry name" value="MetI-like_sf"/>
</dbReference>
<keyword evidence="4 5" id="KW-0472">Membrane</keyword>
<feature type="transmembrane region" description="Helical" evidence="5">
    <location>
        <begin position="252"/>
        <end position="269"/>
    </location>
</feature>
<feature type="transmembrane region" description="Helical" evidence="5">
    <location>
        <begin position="184"/>
        <end position="203"/>
    </location>
</feature>
<dbReference type="SUPFAM" id="SSF161098">
    <property type="entry name" value="MetI-like"/>
    <property type="match status" value="1"/>
</dbReference>
<dbReference type="PANTHER" id="PTHR43470">
    <property type="entry name" value="PHOSPHATE TRANSPORT SYSTEM PERMEASE PROTEIN PSTA-RELATED"/>
    <property type="match status" value="1"/>
</dbReference>
<name>A0A517YRH9_9BACT</name>
<accession>A0A517YRH9</accession>
<proteinExistence type="inferred from homology"/>
<evidence type="ECO:0000256" key="4">
    <source>
        <dbReference type="ARBA" id="ARBA00023136"/>
    </source>
</evidence>
<keyword evidence="8" id="KW-1185">Reference proteome</keyword>
<evidence type="ECO:0000256" key="1">
    <source>
        <dbReference type="ARBA" id="ARBA00004651"/>
    </source>
</evidence>
<dbReference type="PANTHER" id="PTHR43470:SF5">
    <property type="entry name" value="PHOSPHATE TRANSPORT SYSTEM PERMEASE PROTEIN PSTA"/>
    <property type="match status" value="1"/>
</dbReference>
<feature type="transmembrane region" description="Helical" evidence="5">
    <location>
        <begin position="20"/>
        <end position="45"/>
    </location>
</feature>
<dbReference type="GO" id="GO:0055085">
    <property type="term" value="P:transmembrane transport"/>
    <property type="evidence" value="ECO:0007669"/>
    <property type="project" value="InterPro"/>
</dbReference>
<evidence type="ECO:0000256" key="5">
    <source>
        <dbReference type="RuleBase" id="RU363032"/>
    </source>
</evidence>
<evidence type="ECO:0000313" key="7">
    <source>
        <dbReference type="EMBL" id="QDU32801.1"/>
    </source>
</evidence>
<evidence type="ECO:0000259" key="6">
    <source>
        <dbReference type="PROSITE" id="PS50928"/>
    </source>
</evidence>
<keyword evidence="3 5" id="KW-1133">Transmembrane helix</keyword>
<dbReference type="InterPro" id="IPR000515">
    <property type="entry name" value="MetI-like"/>
</dbReference>
<dbReference type="Proteomes" id="UP000317369">
    <property type="component" value="Chromosome"/>
</dbReference>
<dbReference type="KEGG" id="pcor:KS4_08370"/>